<dbReference type="Pfam" id="PF13283">
    <property type="entry name" value="NfrA_C"/>
    <property type="match status" value="1"/>
</dbReference>
<dbReference type="Proteomes" id="UP001241747">
    <property type="component" value="Unassembled WGS sequence"/>
</dbReference>
<evidence type="ECO:0000259" key="2">
    <source>
        <dbReference type="Pfam" id="PF13283"/>
    </source>
</evidence>
<dbReference type="EMBL" id="JAUSVY010000005">
    <property type="protein sequence ID" value="MDQ0505738.1"/>
    <property type="molecule type" value="Genomic_DNA"/>
</dbReference>
<keyword evidence="4" id="KW-1185">Reference proteome</keyword>
<comment type="caution">
    <text evidence="3">The sequence shown here is derived from an EMBL/GenBank/DDBJ whole genome shotgun (WGS) entry which is preliminary data.</text>
</comment>
<dbReference type="PANTHER" id="PTHR12558:SF13">
    <property type="entry name" value="CELL DIVISION CYCLE PROTEIN 27 HOMOLOG"/>
    <property type="match status" value="1"/>
</dbReference>
<dbReference type="PANTHER" id="PTHR12558">
    <property type="entry name" value="CELL DIVISION CYCLE 16,23,27"/>
    <property type="match status" value="1"/>
</dbReference>
<evidence type="ECO:0000256" key="1">
    <source>
        <dbReference type="SAM" id="MobiDB-lite"/>
    </source>
</evidence>
<gene>
    <name evidence="3" type="ORF">QOZ94_002538</name>
</gene>
<feature type="domain" description="Bacteriophage N4 adsorption protein A C-terminal" evidence="2">
    <location>
        <begin position="1034"/>
        <end position="1205"/>
    </location>
</feature>
<dbReference type="Pfam" id="PF13181">
    <property type="entry name" value="TPR_8"/>
    <property type="match status" value="1"/>
</dbReference>
<dbReference type="Pfam" id="PF13432">
    <property type="entry name" value="TPR_16"/>
    <property type="match status" value="3"/>
</dbReference>
<accession>A0ABU0LF61</accession>
<sequence>MSTAIHLPSAALPVLDRESARLPRHLALSLMLAASVSVLSLGAAGSAGAQPSGQPVLGAPTPANPTPAPSHAAPGAVNPVPDPVSSTPAPGGASGGMEPVPAALTGAAWNTANQGYQAFQQKNFARSAYLAREVLRLRPDAAAMWILLMDSLDAEGKLSESVAAGNEAIAAGVKDPSLRARLVAQSKVLAQAPSLAANKALEANDPAKAVDEARRAIMLVPDDLSYRMLLVYALIAQKNYEAAEKAAGDATEVDPHSFLPRSLRGFLRVRLGQVAGGERDFDEALKDEVLSGDTERDARLVAADAALSVGHIDRALKILEPLAHSDNKAVLSRLSVARAAQKNPRIIPEKANQTLPVPFQKCVDTPYGPSCALVPADAPPGSGVTDTPGFYAAQDAFEAYRKGDDVVAEKRIREALQFNPKNGAWHRLLIDTLERAGKLKELEAAINDAAAKAGDDPALQALRAVTDKRIAEPDANQAIKELSAGRPKNAVALARKAVERAPNVMPFRLILINALMASGQTEDAEAEAAAAVKEDENDPLPRVLDAWLLDRLGRREAAAAEFDKVLGSNLLTDAEEVNYRLIAANAALVAGQGEDALKILQSLTDAKNKDVAAYRRTAEALVKTPNMKRPALVPPTVLCQPTKYGVICSVFFGAPGGPGGAGLNPASPGYAAASAAYTAFGRRDYATAIREIRRAIDAEPGNASYRMLLMNALMAAGRYAEAEGLLDQLLAASPRDAALLMQRGNLRMQAHQYAGAIRDFRAALASGRLSPSEARTVRFSLVDAALQAKDPELAMSVLQPLANEQSYEVQARLGYTYLALGDKAQALAAFEVAARRAQGREQRNAMLTARVNVLVQLNRKDEARALFAAAYESGDLRNMRMVDLAVLAGQAGEDDLAFQLFQQANDKWQLRGTNLINAGYNARRTYNNAVAVDYFKRAIDENRKGELPLDPQYVFGLRREVAELSRTWGAYASISYGAVGIAPGSYLATTTPGAYHTIGAGGELYWRPPGIGYRDGAIFELFVRGYTTLYDENGGTTGIETFQGSVGARWKPIKTENLVLEVSYLFPTGGTSREDVLLRAAYSKGEGTDLRVDEPNWRAWQVYADYNYYTMLPETVASFEVRYGHAFRLDPISDHLVLWPFVALGGAYDNGYATPFAMGVGPGVSLRYWFNEDEYQAPHSYLDLMAQYRFKLAGDERAEGLFAGAFLSY</sequence>
<dbReference type="Pfam" id="PF14559">
    <property type="entry name" value="TPR_19"/>
    <property type="match status" value="2"/>
</dbReference>
<organism evidence="3 4">
    <name type="scientific">Xanthobacter agilis</name>
    <dbReference type="NCBI Taxonomy" id="47492"/>
    <lineage>
        <taxon>Bacteria</taxon>
        <taxon>Pseudomonadati</taxon>
        <taxon>Pseudomonadota</taxon>
        <taxon>Alphaproteobacteria</taxon>
        <taxon>Hyphomicrobiales</taxon>
        <taxon>Xanthobacteraceae</taxon>
        <taxon>Xanthobacter</taxon>
    </lineage>
</organism>
<evidence type="ECO:0000313" key="4">
    <source>
        <dbReference type="Proteomes" id="UP001241747"/>
    </source>
</evidence>
<dbReference type="SMART" id="SM00028">
    <property type="entry name" value="TPR"/>
    <property type="match status" value="7"/>
</dbReference>
<dbReference type="RefSeq" id="WP_237345468.1">
    <property type="nucleotide sequence ID" value="NZ_JABWGX010000010.1"/>
</dbReference>
<protein>
    <submittedName>
        <fullName evidence="3">Tetratricopeptide (TPR) repeat protein</fullName>
    </submittedName>
</protein>
<dbReference type="InterPro" id="IPR011990">
    <property type="entry name" value="TPR-like_helical_dom_sf"/>
</dbReference>
<proteinExistence type="predicted"/>
<dbReference type="InterPro" id="IPR019734">
    <property type="entry name" value="TPR_rpt"/>
</dbReference>
<dbReference type="Gene3D" id="1.25.40.10">
    <property type="entry name" value="Tetratricopeptide repeat domain"/>
    <property type="match status" value="3"/>
</dbReference>
<evidence type="ECO:0000313" key="3">
    <source>
        <dbReference type="EMBL" id="MDQ0505738.1"/>
    </source>
</evidence>
<dbReference type="SUPFAM" id="SSF81901">
    <property type="entry name" value="HCP-like"/>
    <property type="match status" value="1"/>
</dbReference>
<feature type="region of interest" description="Disordered" evidence="1">
    <location>
        <begin position="49"/>
        <end position="98"/>
    </location>
</feature>
<name>A0ABU0LF61_XANAG</name>
<dbReference type="SUPFAM" id="SSF48452">
    <property type="entry name" value="TPR-like"/>
    <property type="match status" value="3"/>
</dbReference>
<dbReference type="InterPro" id="IPR025137">
    <property type="entry name" value="NfrA_C"/>
</dbReference>
<reference evidence="3 4" key="1">
    <citation type="submission" date="2023-07" db="EMBL/GenBank/DDBJ databases">
        <title>Genomic Encyclopedia of Type Strains, Phase IV (KMG-IV): sequencing the most valuable type-strain genomes for metagenomic binning, comparative biology and taxonomic classification.</title>
        <authorList>
            <person name="Goeker M."/>
        </authorList>
    </citation>
    <scope>NUCLEOTIDE SEQUENCE [LARGE SCALE GENOMIC DNA]</scope>
    <source>
        <strain evidence="3 4">DSM 3770</strain>
    </source>
</reference>